<name>A0AAD3DAZ5_9STRA</name>
<feature type="region of interest" description="Disordered" evidence="1">
    <location>
        <begin position="121"/>
        <end position="140"/>
    </location>
</feature>
<keyword evidence="2" id="KW-0472">Membrane</keyword>
<evidence type="ECO:0000256" key="2">
    <source>
        <dbReference type="SAM" id="Phobius"/>
    </source>
</evidence>
<keyword evidence="2" id="KW-0812">Transmembrane</keyword>
<comment type="caution">
    <text evidence="3">The sequence shown here is derived from an EMBL/GenBank/DDBJ whole genome shotgun (WGS) entry which is preliminary data.</text>
</comment>
<protein>
    <submittedName>
        <fullName evidence="3">Uncharacterized protein</fullName>
    </submittedName>
</protein>
<evidence type="ECO:0000256" key="1">
    <source>
        <dbReference type="SAM" id="MobiDB-lite"/>
    </source>
</evidence>
<dbReference type="EMBL" id="BLLK01000069">
    <property type="protein sequence ID" value="GFH61088.1"/>
    <property type="molecule type" value="Genomic_DNA"/>
</dbReference>
<keyword evidence="4" id="KW-1185">Reference proteome</keyword>
<dbReference type="AlphaFoldDB" id="A0AAD3DAZ5"/>
<sequence length="140" mass="15717">MVEHPEFLDYLQKAEEKTMHGSHTEWQQTTILGRLTLFLLKLGNNSFIHAIADALKDQEGGDSKEARMIQLVANLGSLLIGIFALYAIGRIIQVFIGKEIVINQEVIIEEEIKMSDLIKAKKDQDKKKAASKRGKKAKNA</sequence>
<feature type="compositionally biased region" description="Basic residues" evidence="1">
    <location>
        <begin position="129"/>
        <end position="140"/>
    </location>
</feature>
<accession>A0AAD3DAZ5</accession>
<feature type="transmembrane region" description="Helical" evidence="2">
    <location>
        <begin position="68"/>
        <end position="88"/>
    </location>
</feature>
<keyword evidence="2" id="KW-1133">Transmembrane helix</keyword>
<organism evidence="3 4">
    <name type="scientific">Chaetoceros tenuissimus</name>
    <dbReference type="NCBI Taxonomy" id="426638"/>
    <lineage>
        <taxon>Eukaryota</taxon>
        <taxon>Sar</taxon>
        <taxon>Stramenopiles</taxon>
        <taxon>Ochrophyta</taxon>
        <taxon>Bacillariophyta</taxon>
        <taxon>Coscinodiscophyceae</taxon>
        <taxon>Chaetocerotophycidae</taxon>
        <taxon>Chaetocerotales</taxon>
        <taxon>Chaetocerotaceae</taxon>
        <taxon>Chaetoceros</taxon>
    </lineage>
</organism>
<evidence type="ECO:0000313" key="3">
    <source>
        <dbReference type="EMBL" id="GFH61088.1"/>
    </source>
</evidence>
<evidence type="ECO:0000313" key="4">
    <source>
        <dbReference type="Proteomes" id="UP001054902"/>
    </source>
</evidence>
<dbReference type="Proteomes" id="UP001054902">
    <property type="component" value="Unassembled WGS sequence"/>
</dbReference>
<gene>
    <name evidence="3" type="ORF">CTEN210_17564</name>
</gene>
<proteinExistence type="predicted"/>
<reference evidence="3 4" key="1">
    <citation type="journal article" date="2021" name="Sci. Rep.">
        <title>The genome of the diatom Chaetoceros tenuissimus carries an ancient integrated fragment of an extant virus.</title>
        <authorList>
            <person name="Hongo Y."/>
            <person name="Kimura K."/>
            <person name="Takaki Y."/>
            <person name="Yoshida Y."/>
            <person name="Baba S."/>
            <person name="Kobayashi G."/>
            <person name="Nagasaki K."/>
            <person name="Hano T."/>
            <person name="Tomaru Y."/>
        </authorList>
    </citation>
    <scope>NUCLEOTIDE SEQUENCE [LARGE SCALE GENOMIC DNA]</scope>
    <source>
        <strain evidence="3 4">NIES-3715</strain>
    </source>
</reference>